<comment type="cofactor">
    <cofactor evidence="10">
        <name>Zn(2+)</name>
        <dbReference type="ChEBI" id="CHEBI:29105"/>
    </cofactor>
    <text evidence="10">Binds 1 zinc ion per subunit.</text>
</comment>
<feature type="region of interest" description="Disordered" evidence="11">
    <location>
        <begin position="378"/>
        <end position="411"/>
    </location>
</feature>
<dbReference type="STRING" id="1630135.DAD186_13860"/>
<gene>
    <name evidence="14" type="ORF">DAD186_13860</name>
</gene>
<evidence type="ECO:0000256" key="11">
    <source>
        <dbReference type="SAM" id="MobiDB-lite"/>
    </source>
</evidence>
<feature type="domain" description="Peptidase M48" evidence="13">
    <location>
        <begin position="146"/>
        <end position="318"/>
    </location>
</feature>
<feature type="region of interest" description="Disordered" evidence="11">
    <location>
        <begin position="1"/>
        <end position="25"/>
    </location>
</feature>
<organism evidence="14 15">
    <name type="scientific">Dermabacter vaginalis</name>
    <dbReference type="NCBI Taxonomy" id="1630135"/>
    <lineage>
        <taxon>Bacteria</taxon>
        <taxon>Bacillati</taxon>
        <taxon>Actinomycetota</taxon>
        <taxon>Actinomycetes</taxon>
        <taxon>Micrococcales</taxon>
        <taxon>Dermabacteraceae</taxon>
        <taxon>Dermabacter</taxon>
    </lineage>
</organism>
<dbReference type="Pfam" id="PF01435">
    <property type="entry name" value="Peptidase_M48"/>
    <property type="match status" value="1"/>
</dbReference>
<keyword evidence="7 12" id="KW-1133">Transmembrane helix</keyword>
<evidence type="ECO:0000256" key="8">
    <source>
        <dbReference type="ARBA" id="ARBA00023049"/>
    </source>
</evidence>
<dbReference type="Proteomes" id="UP000092596">
    <property type="component" value="Chromosome"/>
</dbReference>
<dbReference type="RefSeq" id="WP_065248042.1">
    <property type="nucleotide sequence ID" value="NZ_CP012117.1"/>
</dbReference>
<keyword evidence="3 12" id="KW-0812">Transmembrane</keyword>
<keyword evidence="4" id="KW-0479">Metal-binding</keyword>
<evidence type="ECO:0000256" key="5">
    <source>
        <dbReference type="ARBA" id="ARBA00022801"/>
    </source>
</evidence>
<evidence type="ECO:0000259" key="13">
    <source>
        <dbReference type="Pfam" id="PF01435"/>
    </source>
</evidence>
<evidence type="ECO:0000256" key="2">
    <source>
        <dbReference type="ARBA" id="ARBA00022670"/>
    </source>
</evidence>
<keyword evidence="5 10" id="KW-0378">Hydrolase</keyword>
<evidence type="ECO:0000256" key="7">
    <source>
        <dbReference type="ARBA" id="ARBA00022989"/>
    </source>
</evidence>
<keyword evidence="1" id="KW-1003">Cell membrane</keyword>
<dbReference type="GO" id="GO:0046872">
    <property type="term" value="F:metal ion binding"/>
    <property type="evidence" value="ECO:0007669"/>
    <property type="project" value="UniProtKB-KW"/>
</dbReference>
<dbReference type="KEGG" id="dva:DAD186_13860"/>
<name>A0A1B0ZIZ0_9MICO</name>
<dbReference type="GO" id="GO:0006508">
    <property type="term" value="P:proteolysis"/>
    <property type="evidence" value="ECO:0007669"/>
    <property type="project" value="UniProtKB-KW"/>
</dbReference>
<dbReference type="PANTHER" id="PTHR43221">
    <property type="entry name" value="PROTEASE HTPX"/>
    <property type="match status" value="1"/>
</dbReference>
<comment type="similarity">
    <text evidence="10">Belongs to the peptidase M48 family.</text>
</comment>
<feature type="transmembrane region" description="Helical" evidence="12">
    <location>
        <begin position="48"/>
        <end position="75"/>
    </location>
</feature>
<evidence type="ECO:0000256" key="6">
    <source>
        <dbReference type="ARBA" id="ARBA00022833"/>
    </source>
</evidence>
<evidence type="ECO:0000256" key="10">
    <source>
        <dbReference type="RuleBase" id="RU003983"/>
    </source>
</evidence>
<dbReference type="CDD" id="cd07325">
    <property type="entry name" value="M48_Ste24p_like"/>
    <property type="match status" value="1"/>
</dbReference>
<dbReference type="PATRIC" id="fig|1630135.4.peg.1385"/>
<proteinExistence type="inferred from homology"/>
<reference evidence="14 15" key="1">
    <citation type="submission" date="2015-06" db="EMBL/GenBank/DDBJ databases">
        <title>Investigation of pathophysiology for high-risk pregnancy and development of treatment modality based on it.</title>
        <authorList>
            <person name="Kim B.-C."/>
            <person name="Lim S."/>
        </authorList>
    </citation>
    <scope>NUCLEOTIDE SEQUENCE [LARGE SCALE GENOMIC DNA]</scope>
    <source>
        <strain evidence="14 15">AD1-86</strain>
    </source>
</reference>
<dbReference type="Gene3D" id="3.30.2010.10">
    <property type="entry name" value="Metalloproteases ('zincins'), catalytic domain"/>
    <property type="match status" value="1"/>
</dbReference>
<dbReference type="EMBL" id="CP012117">
    <property type="protein sequence ID" value="ANP27936.1"/>
    <property type="molecule type" value="Genomic_DNA"/>
</dbReference>
<dbReference type="GO" id="GO:0004222">
    <property type="term" value="F:metalloendopeptidase activity"/>
    <property type="evidence" value="ECO:0007669"/>
    <property type="project" value="InterPro"/>
</dbReference>
<dbReference type="AlphaFoldDB" id="A0A1B0ZIZ0"/>
<keyword evidence="9 12" id="KW-0472">Membrane</keyword>
<evidence type="ECO:0000256" key="3">
    <source>
        <dbReference type="ARBA" id="ARBA00022692"/>
    </source>
</evidence>
<sequence length="411" mass="45374">MTEIESQDPPTFESEHTKPAGKPGLFNGSTRHGLLGDLSLRHPWDIPLFAVGVLITCLLFVAWVGAVVFIIYMAATGKWSSIQPALEEGSADGGLSNPYSPISIGIQLFVAFMLIPWVLWIARALMYAQLRVSGVRMSPTQFPEGYRMVAEAAEQFGMRRVPDAYVLSGNGMINAFAAGHGYRRFVCVYSDLFEVGGKVRDPEALRFVIAHEVGHHAAGHTSYFRLLFSNFMMRIPILGNALSRAQEYTADNYGYAHVPAGAPGTMALLSGGKYLNAHVNVHELADRAATEKGLWIHLVNLSVTHPVITWRAHALRDRSKPGRMWLRPKNRIFEPYLPAGSTFSGKYPTPEEALALLDRARAEGHVIGEEQFGRFPFGQSYPEPQQMRPLQVRQPSAEAANPLVSRKPGAH</sequence>
<keyword evidence="6 10" id="KW-0862">Zinc</keyword>
<evidence type="ECO:0000256" key="9">
    <source>
        <dbReference type="ARBA" id="ARBA00023136"/>
    </source>
</evidence>
<dbReference type="InterPro" id="IPR001915">
    <property type="entry name" value="Peptidase_M48"/>
</dbReference>
<keyword evidence="2 10" id="KW-0645">Protease</keyword>
<feature type="transmembrane region" description="Helical" evidence="12">
    <location>
        <begin position="102"/>
        <end position="122"/>
    </location>
</feature>
<dbReference type="PANTHER" id="PTHR43221:SF2">
    <property type="entry name" value="PROTEASE HTPX HOMOLOG"/>
    <property type="match status" value="1"/>
</dbReference>
<evidence type="ECO:0000313" key="15">
    <source>
        <dbReference type="Proteomes" id="UP000092596"/>
    </source>
</evidence>
<accession>A0A1B0ZIZ0</accession>
<protein>
    <recommendedName>
        <fullName evidence="13">Peptidase M48 domain-containing protein</fullName>
    </recommendedName>
</protein>
<evidence type="ECO:0000256" key="1">
    <source>
        <dbReference type="ARBA" id="ARBA00022475"/>
    </source>
</evidence>
<evidence type="ECO:0000256" key="4">
    <source>
        <dbReference type="ARBA" id="ARBA00022723"/>
    </source>
</evidence>
<evidence type="ECO:0000313" key="14">
    <source>
        <dbReference type="EMBL" id="ANP27936.1"/>
    </source>
</evidence>
<keyword evidence="8 10" id="KW-0482">Metalloprotease</keyword>
<evidence type="ECO:0000256" key="12">
    <source>
        <dbReference type="SAM" id="Phobius"/>
    </source>
</evidence>
<dbReference type="InterPro" id="IPR050083">
    <property type="entry name" value="HtpX_protease"/>
</dbReference>